<feature type="transmembrane region" description="Helical" evidence="7">
    <location>
        <begin position="383"/>
        <end position="402"/>
    </location>
</feature>
<dbReference type="CDD" id="cd06173">
    <property type="entry name" value="MFS_MefA_like"/>
    <property type="match status" value="1"/>
</dbReference>
<evidence type="ECO:0000256" key="7">
    <source>
        <dbReference type="SAM" id="Phobius"/>
    </source>
</evidence>
<dbReference type="Gene3D" id="1.20.1250.20">
    <property type="entry name" value="MFS general substrate transporter like domains"/>
    <property type="match status" value="1"/>
</dbReference>
<dbReference type="InterPro" id="IPR010290">
    <property type="entry name" value="TM_effector"/>
</dbReference>
<dbReference type="AlphaFoldDB" id="A0A6J4VSN1"/>
<evidence type="ECO:0000256" key="2">
    <source>
        <dbReference type="ARBA" id="ARBA00022448"/>
    </source>
</evidence>
<keyword evidence="2" id="KW-0813">Transport</keyword>
<dbReference type="PANTHER" id="PTHR23513:SF6">
    <property type="entry name" value="MAJOR FACILITATOR SUPERFAMILY ASSOCIATED DOMAIN-CONTAINING PROTEIN"/>
    <property type="match status" value="1"/>
</dbReference>
<feature type="transmembrane region" description="Helical" evidence="7">
    <location>
        <begin position="316"/>
        <end position="337"/>
    </location>
</feature>
<keyword evidence="3" id="KW-1003">Cell membrane</keyword>
<dbReference type="PROSITE" id="PS50850">
    <property type="entry name" value="MFS"/>
    <property type="match status" value="1"/>
</dbReference>
<feature type="transmembrane region" description="Helical" evidence="7">
    <location>
        <begin position="287"/>
        <end position="310"/>
    </location>
</feature>
<sequence>MPTAPTGSLWREPNFARLWAGQTVSQLGSQITFLALPLTAILVLDAGPAETGLLTAAGALPALLVGLHAGVMVDRRQRLPILVGGDLGRAALLALVPLAWATDRLSIGLLVAVVALVGLLTLVFDVAYQALLPAIVPRERLVEGNAKLELSVTAAQIAGPPLAGGLIRLLTAPVAIAVDALSFVLSGVLLSGIRVEERIARSPAHGRRIGAEIGEGLRLVVGDGRLRAIAGARGLLELFNAMLEAVFLLYLVRALGLGPGLIGAIFAVGSAGFALGALLPARAVGRFGVGATTIGALALVGLSDLLVPLAGGSRLVVVPLLVGAQFLFGVGLTVFNVNQVSLRQAVVPDGLQGRAAATVRVLATGLVPLGALLGGLLGETIGLRPTLIVAALGELLAAVWLWRSPVRSLRYLPASDAAPA</sequence>
<comment type="subcellular location">
    <subcellularLocation>
        <location evidence="1">Cell membrane</location>
        <topology evidence="1">Multi-pass membrane protein</topology>
    </subcellularLocation>
</comment>
<evidence type="ECO:0000256" key="1">
    <source>
        <dbReference type="ARBA" id="ARBA00004651"/>
    </source>
</evidence>
<organism evidence="9">
    <name type="scientific">uncultured Thermomicrobiales bacterium</name>
    <dbReference type="NCBI Taxonomy" id="1645740"/>
    <lineage>
        <taxon>Bacteria</taxon>
        <taxon>Pseudomonadati</taxon>
        <taxon>Thermomicrobiota</taxon>
        <taxon>Thermomicrobia</taxon>
        <taxon>Thermomicrobiales</taxon>
        <taxon>environmental samples</taxon>
    </lineage>
</organism>
<feature type="transmembrane region" description="Helical" evidence="7">
    <location>
        <begin position="53"/>
        <end position="73"/>
    </location>
</feature>
<evidence type="ECO:0000313" key="9">
    <source>
        <dbReference type="EMBL" id="CAA9583823.1"/>
    </source>
</evidence>
<evidence type="ECO:0000256" key="6">
    <source>
        <dbReference type="ARBA" id="ARBA00023136"/>
    </source>
</evidence>
<evidence type="ECO:0000256" key="5">
    <source>
        <dbReference type="ARBA" id="ARBA00022989"/>
    </source>
</evidence>
<accession>A0A6J4VSN1</accession>
<evidence type="ECO:0000256" key="4">
    <source>
        <dbReference type="ARBA" id="ARBA00022692"/>
    </source>
</evidence>
<evidence type="ECO:0000256" key="3">
    <source>
        <dbReference type="ARBA" id="ARBA00022475"/>
    </source>
</evidence>
<dbReference type="EMBL" id="CADCWL010000243">
    <property type="protein sequence ID" value="CAA9583823.1"/>
    <property type="molecule type" value="Genomic_DNA"/>
</dbReference>
<dbReference type="GO" id="GO:0022857">
    <property type="term" value="F:transmembrane transporter activity"/>
    <property type="evidence" value="ECO:0007669"/>
    <property type="project" value="InterPro"/>
</dbReference>
<feature type="transmembrane region" description="Helical" evidence="7">
    <location>
        <begin position="170"/>
        <end position="193"/>
    </location>
</feature>
<feature type="domain" description="Major facilitator superfamily (MFS) profile" evidence="8">
    <location>
        <begin position="226"/>
        <end position="420"/>
    </location>
</feature>
<proteinExistence type="predicted"/>
<dbReference type="Pfam" id="PF05977">
    <property type="entry name" value="MFS_3"/>
    <property type="match status" value="1"/>
</dbReference>
<name>A0A6J4VSN1_9BACT</name>
<feature type="transmembrane region" description="Helical" evidence="7">
    <location>
        <begin position="261"/>
        <end position="280"/>
    </location>
</feature>
<gene>
    <name evidence="9" type="ORF">AVDCRST_MAG19-4354</name>
</gene>
<keyword evidence="5 7" id="KW-1133">Transmembrane helix</keyword>
<dbReference type="InterPro" id="IPR036259">
    <property type="entry name" value="MFS_trans_sf"/>
</dbReference>
<feature type="transmembrane region" description="Helical" evidence="7">
    <location>
        <begin position="357"/>
        <end position="377"/>
    </location>
</feature>
<keyword evidence="4 7" id="KW-0812">Transmembrane</keyword>
<dbReference type="PANTHER" id="PTHR23513">
    <property type="entry name" value="INTEGRAL MEMBRANE EFFLUX PROTEIN-RELATED"/>
    <property type="match status" value="1"/>
</dbReference>
<dbReference type="SUPFAM" id="SSF103473">
    <property type="entry name" value="MFS general substrate transporter"/>
    <property type="match status" value="1"/>
</dbReference>
<protein>
    <recommendedName>
        <fullName evidence="8">Major facilitator superfamily (MFS) profile domain-containing protein</fullName>
    </recommendedName>
</protein>
<evidence type="ECO:0000259" key="8">
    <source>
        <dbReference type="PROSITE" id="PS50850"/>
    </source>
</evidence>
<reference evidence="9" key="1">
    <citation type="submission" date="2020-02" db="EMBL/GenBank/DDBJ databases">
        <authorList>
            <person name="Meier V. D."/>
        </authorList>
    </citation>
    <scope>NUCLEOTIDE SEQUENCE</scope>
    <source>
        <strain evidence="9">AVDCRST_MAG19</strain>
    </source>
</reference>
<dbReference type="GO" id="GO:0005886">
    <property type="term" value="C:plasma membrane"/>
    <property type="evidence" value="ECO:0007669"/>
    <property type="project" value="UniProtKB-SubCell"/>
</dbReference>
<keyword evidence="6 7" id="KW-0472">Membrane</keyword>
<feature type="transmembrane region" description="Helical" evidence="7">
    <location>
        <begin position="235"/>
        <end position="255"/>
    </location>
</feature>
<feature type="transmembrane region" description="Helical" evidence="7">
    <location>
        <begin position="107"/>
        <end position="131"/>
    </location>
</feature>
<dbReference type="InterPro" id="IPR020846">
    <property type="entry name" value="MFS_dom"/>
</dbReference>